<evidence type="ECO:0000256" key="1">
    <source>
        <dbReference type="ARBA" id="ARBA00022670"/>
    </source>
</evidence>
<dbReference type="GO" id="GO:0006508">
    <property type="term" value="P:proteolysis"/>
    <property type="evidence" value="ECO:0007669"/>
    <property type="project" value="UniProtKB-KW"/>
</dbReference>
<dbReference type="InterPro" id="IPR012337">
    <property type="entry name" value="RNaseH-like_sf"/>
</dbReference>
<comment type="caution">
    <text evidence="4">The sequence shown here is derived from an EMBL/GenBank/DDBJ whole genome shotgun (WGS) entry which is preliminary data.</text>
</comment>
<dbReference type="GO" id="GO:0008233">
    <property type="term" value="F:peptidase activity"/>
    <property type="evidence" value="ECO:0007669"/>
    <property type="project" value="UniProtKB-KW"/>
</dbReference>
<gene>
    <name evidence="4" type="ORF">Sangu_2860900</name>
</gene>
<organism evidence="4">
    <name type="scientific">Sesamum angustifolium</name>
    <dbReference type="NCBI Taxonomy" id="2727405"/>
    <lineage>
        <taxon>Eukaryota</taxon>
        <taxon>Viridiplantae</taxon>
        <taxon>Streptophyta</taxon>
        <taxon>Embryophyta</taxon>
        <taxon>Tracheophyta</taxon>
        <taxon>Spermatophyta</taxon>
        <taxon>Magnoliopsida</taxon>
        <taxon>eudicotyledons</taxon>
        <taxon>Gunneridae</taxon>
        <taxon>Pentapetalae</taxon>
        <taxon>asterids</taxon>
        <taxon>lamiids</taxon>
        <taxon>Lamiales</taxon>
        <taxon>Pedaliaceae</taxon>
        <taxon>Sesamum</taxon>
    </lineage>
</organism>
<reference evidence="4" key="1">
    <citation type="submission" date="2020-06" db="EMBL/GenBank/DDBJ databases">
        <authorList>
            <person name="Li T."/>
            <person name="Hu X."/>
            <person name="Zhang T."/>
            <person name="Song X."/>
            <person name="Zhang H."/>
            <person name="Dai N."/>
            <person name="Sheng W."/>
            <person name="Hou X."/>
            <person name="Wei L."/>
        </authorList>
    </citation>
    <scope>NUCLEOTIDE SEQUENCE</scope>
    <source>
        <strain evidence="4">G01</strain>
        <tissue evidence="4">Leaf</tissue>
    </source>
</reference>
<feature type="domain" description="Integrase catalytic" evidence="3">
    <location>
        <begin position="428"/>
        <end position="524"/>
    </location>
</feature>
<sequence length="528" mass="59503">MSKNPLTMIMETNKFNGTNHNDWLWNLRIILDFENQGYVLDKPLPTVLREGSLPEERQYDRLDDVPSIMLRMKEVYAVPDRHIRYAATKEFFETKMAEGSSVHNHGIKILSLVEKLEDLKVGFDNDTYIDRVPDVLVGEALTSKAKGKRAGRWKRKKEKRKVVATTASTAGAPTAPMGMGKGKGKIGGSQWSRVNDVCMHSQGKGHCKRECPQLISNPGMLVIKVNMITNCASWVLDTSCGVHICNNLSVLKRSRRLSKDVMILREGKAIAVEAVGSINLVISDHVRIELKDYYCVPCMIKNIIFIPISDNDDNHDNAQIWHVRLGHISKDRMRKLVDSKSLEVDDLDNQPTCESYLKGKMTKKPFVGQSALASGLLDLIRTDVCQPLNSPARGGYSYIITFTDDHSRYGRFKEYKLEVKNQTGHKIKILRSDQSGEYLSSEFIDYSKENEILCQWTPPGMPQLNGVAERRNQTLLDIVQCIMSFTELPPSFLGYALEMAAKLLNIAPSKRVPQTPMRYGASLHPTST</sequence>
<dbReference type="SUPFAM" id="SSF53098">
    <property type="entry name" value="Ribonuclease H-like"/>
    <property type="match status" value="1"/>
</dbReference>
<dbReference type="InterPro" id="IPR025724">
    <property type="entry name" value="GAG-pre-integrase_dom"/>
</dbReference>
<dbReference type="InterPro" id="IPR039537">
    <property type="entry name" value="Retrotran_Ty1/copia-like"/>
</dbReference>
<dbReference type="GO" id="GO:0003676">
    <property type="term" value="F:nucleic acid binding"/>
    <property type="evidence" value="ECO:0007669"/>
    <property type="project" value="InterPro"/>
</dbReference>
<dbReference type="AlphaFoldDB" id="A0AAW2IP67"/>
<accession>A0AAW2IP67</accession>
<name>A0AAW2IP67_9LAMI</name>
<dbReference type="PROSITE" id="PS50994">
    <property type="entry name" value="INTEGRASE"/>
    <property type="match status" value="1"/>
</dbReference>
<dbReference type="InterPro" id="IPR001584">
    <property type="entry name" value="Integrase_cat-core"/>
</dbReference>
<dbReference type="InterPro" id="IPR036397">
    <property type="entry name" value="RNaseH_sf"/>
</dbReference>
<proteinExistence type="predicted"/>
<dbReference type="PANTHER" id="PTHR42648">
    <property type="entry name" value="TRANSPOSASE, PUTATIVE-RELATED"/>
    <property type="match status" value="1"/>
</dbReference>
<protein>
    <recommendedName>
        <fullName evidence="3">Integrase catalytic domain-containing protein</fullName>
    </recommendedName>
</protein>
<dbReference type="PANTHER" id="PTHR42648:SF27">
    <property type="entry name" value="RNA-DIRECTED DNA POLYMERASE"/>
    <property type="match status" value="1"/>
</dbReference>
<dbReference type="Gene3D" id="3.30.420.10">
    <property type="entry name" value="Ribonuclease H-like superfamily/Ribonuclease H"/>
    <property type="match status" value="1"/>
</dbReference>
<evidence type="ECO:0000313" key="4">
    <source>
        <dbReference type="EMBL" id="KAL0283905.1"/>
    </source>
</evidence>
<keyword evidence="1" id="KW-0378">Hydrolase</keyword>
<evidence type="ECO:0000259" key="3">
    <source>
        <dbReference type="PROSITE" id="PS50994"/>
    </source>
</evidence>
<feature type="compositionally biased region" description="Low complexity" evidence="2">
    <location>
        <begin position="163"/>
        <end position="178"/>
    </location>
</feature>
<feature type="region of interest" description="Disordered" evidence="2">
    <location>
        <begin position="160"/>
        <end position="185"/>
    </location>
</feature>
<reference evidence="4" key="2">
    <citation type="journal article" date="2024" name="Plant">
        <title>Genomic evolution and insights into agronomic trait innovations of Sesamum species.</title>
        <authorList>
            <person name="Miao H."/>
            <person name="Wang L."/>
            <person name="Qu L."/>
            <person name="Liu H."/>
            <person name="Sun Y."/>
            <person name="Le M."/>
            <person name="Wang Q."/>
            <person name="Wei S."/>
            <person name="Zheng Y."/>
            <person name="Lin W."/>
            <person name="Duan Y."/>
            <person name="Cao H."/>
            <person name="Xiong S."/>
            <person name="Wang X."/>
            <person name="Wei L."/>
            <person name="Li C."/>
            <person name="Ma Q."/>
            <person name="Ju M."/>
            <person name="Zhao R."/>
            <person name="Li G."/>
            <person name="Mu C."/>
            <person name="Tian Q."/>
            <person name="Mei H."/>
            <person name="Zhang T."/>
            <person name="Gao T."/>
            <person name="Zhang H."/>
        </authorList>
    </citation>
    <scope>NUCLEOTIDE SEQUENCE</scope>
    <source>
        <strain evidence="4">G01</strain>
    </source>
</reference>
<dbReference type="GO" id="GO:0015074">
    <property type="term" value="P:DNA integration"/>
    <property type="evidence" value="ECO:0007669"/>
    <property type="project" value="InterPro"/>
</dbReference>
<keyword evidence="1" id="KW-0645">Protease</keyword>
<dbReference type="Pfam" id="PF22936">
    <property type="entry name" value="Pol_BBD"/>
    <property type="match status" value="1"/>
</dbReference>
<evidence type="ECO:0000256" key="2">
    <source>
        <dbReference type="SAM" id="MobiDB-lite"/>
    </source>
</evidence>
<dbReference type="EMBL" id="JACGWK010001689">
    <property type="protein sequence ID" value="KAL0283905.1"/>
    <property type="molecule type" value="Genomic_DNA"/>
</dbReference>
<dbReference type="InterPro" id="IPR054722">
    <property type="entry name" value="PolX-like_BBD"/>
</dbReference>
<dbReference type="Pfam" id="PF13976">
    <property type="entry name" value="gag_pre-integrs"/>
    <property type="match status" value="1"/>
</dbReference>